<reference evidence="3" key="1">
    <citation type="submission" date="2013-09" db="EMBL/GenBank/DDBJ databases">
        <title>The Genome Sequence of Anopheles culicifacies species A.</title>
        <authorList>
            <consortium name="The Broad Institute Genomics Platform"/>
            <person name="Neafsey D.E."/>
            <person name="Besansky N."/>
            <person name="Howell P."/>
            <person name="Walton C."/>
            <person name="Young S.K."/>
            <person name="Zeng Q."/>
            <person name="Gargeya S."/>
            <person name="Fitzgerald M."/>
            <person name="Haas B."/>
            <person name="Abouelleil A."/>
            <person name="Allen A.W."/>
            <person name="Alvarado L."/>
            <person name="Arachchi H.M."/>
            <person name="Berlin A.M."/>
            <person name="Chapman S.B."/>
            <person name="Gainer-Dewar J."/>
            <person name="Goldberg J."/>
            <person name="Griggs A."/>
            <person name="Gujja S."/>
            <person name="Hansen M."/>
            <person name="Howarth C."/>
            <person name="Imamovic A."/>
            <person name="Ireland A."/>
            <person name="Larimer J."/>
            <person name="McCowan C."/>
            <person name="Murphy C."/>
            <person name="Pearson M."/>
            <person name="Poon T.W."/>
            <person name="Priest M."/>
            <person name="Roberts A."/>
            <person name="Saif S."/>
            <person name="Shea T."/>
            <person name="Sisk P."/>
            <person name="Sykes S."/>
            <person name="Wortman J."/>
            <person name="Nusbaum C."/>
            <person name="Birren B."/>
        </authorList>
    </citation>
    <scope>NUCLEOTIDE SEQUENCE [LARGE SCALE GENOMIC DNA]</scope>
    <source>
        <strain evidence="3">A-37</strain>
    </source>
</reference>
<accession>A0A182LUM0</accession>
<dbReference type="EMBL" id="AXCM01000480">
    <property type="status" value="NOT_ANNOTATED_CDS"/>
    <property type="molecule type" value="Genomic_DNA"/>
</dbReference>
<organism evidence="2 3">
    <name type="scientific">Anopheles culicifacies</name>
    <dbReference type="NCBI Taxonomy" id="139723"/>
    <lineage>
        <taxon>Eukaryota</taxon>
        <taxon>Metazoa</taxon>
        <taxon>Ecdysozoa</taxon>
        <taxon>Arthropoda</taxon>
        <taxon>Hexapoda</taxon>
        <taxon>Insecta</taxon>
        <taxon>Pterygota</taxon>
        <taxon>Neoptera</taxon>
        <taxon>Endopterygota</taxon>
        <taxon>Diptera</taxon>
        <taxon>Nematocera</taxon>
        <taxon>Culicoidea</taxon>
        <taxon>Culicidae</taxon>
        <taxon>Anophelinae</taxon>
        <taxon>Anopheles</taxon>
        <taxon>culicifacies species complex</taxon>
    </lineage>
</organism>
<dbReference type="EnsemblMetazoa" id="ACUA002375-RA">
    <property type="protein sequence ID" value="ACUA002375-PA"/>
    <property type="gene ID" value="ACUA002375"/>
</dbReference>
<dbReference type="Proteomes" id="UP000075883">
    <property type="component" value="Unassembled WGS sequence"/>
</dbReference>
<evidence type="ECO:0000313" key="3">
    <source>
        <dbReference type="Proteomes" id="UP000075883"/>
    </source>
</evidence>
<evidence type="ECO:0000256" key="1">
    <source>
        <dbReference type="SAM" id="MobiDB-lite"/>
    </source>
</evidence>
<name>A0A182LUM0_9DIPT</name>
<proteinExistence type="predicted"/>
<protein>
    <submittedName>
        <fullName evidence="2">Uncharacterized protein</fullName>
    </submittedName>
</protein>
<feature type="compositionally biased region" description="Pro residues" evidence="1">
    <location>
        <begin position="20"/>
        <end position="33"/>
    </location>
</feature>
<keyword evidence="3" id="KW-1185">Reference proteome</keyword>
<dbReference type="VEuPathDB" id="VectorBase:ACUA002375"/>
<feature type="compositionally biased region" description="Low complexity" evidence="1">
    <location>
        <begin position="1"/>
        <end position="19"/>
    </location>
</feature>
<evidence type="ECO:0000313" key="2">
    <source>
        <dbReference type="EnsemblMetazoa" id="ACUA002375-PA"/>
    </source>
</evidence>
<reference evidence="2" key="2">
    <citation type="submission" date="2020-05" db="UniProtKB">
        <authorList>
            <consortium name="EnsemblMetazoa"/>
        </authorList>
    </citation>
    <scope>IDENTIFICATION</scope>
    <source>
        <strain evidence="2">A-37</strain>
    </source>
</reference>
<feature type="region of interest" description="Disordered" evidence="1">
    <location>
        <begin position="1"/>
        <end position="35"/>
    </location>
</feature>
<dbReference type="AlphaFoldDB" id="A0A182LUM0"/>
<sequence>MELRQPGQPSSSPSCSSYQRPPPVGSNHPPPPDGGDVLLLSRSCPITVRIRRKCLANLPSIREKLSAIFGIQLQEVFQHTDDQQYQQQQFITFQVLDETSGCQVAVGSALSGSIVSSGSGDLIGQIQRSRASQSMLTTRICNGLNAFFVPYCHFYPVAGEK</sequence>